<comment type="catalytic activity">
    <reaction evidence="9">
        <text>pyridoxamine 5'-phosphate + O2 + H2O = pyridoxal 5'-phosphate + H2O2 + NH4(+)</text>
        <dbReference type="Rhea" id="RHEA:15817"/>
        <dbReference type="ChEBI" id="CHEBI:15377"/>
        <dbReference type="ChEBI" id="CHEBI:15379"/>
        <dbReference type="ChEBI" id="CHEBI:16240"/>
        <dbReference type="ChEBI" id="CHEBI:28938"/>
        <dbReference type="ChEBI" id="CHEBI:58451"/>
        <dbReference type="ChEBI" id="CHEBI:597326"/>
        <dbReference type="EC" id="1.4.3.5"/>
    </reaction>
</comment>
<comment type="caution">
    <text evidence="9">Lacks conserved residue(s) required for the propagation of feature annotation.</text>
</comment>
<feature type="binding site" evidence="9 11">
    <location>
        <begin position="142"/>
        <end position="143"/>
    </location>
    <ligand>
        <name>FMN</name>
        <dbReference type="ChEBI" id="CHEBI:58210"/>
    </ligand>
</feature>
<feature type="binding site" evidence="9 10">
    <location>
        <begin position="194"/>
        <end position="196"/>
    </location>
    <ligand>
        <name>substrate</name>
    </ligand>
</feature>
<dbReference type="NCBIfam" id="TIGR00558">
    <property type="entry name" value="pdxH"/>
    <property type="match status" value="1"/>
</dbReference>
<dbReference type="InterPro" id="IPR019740">
    <property type="entry name" value="Pyridox_Oxase_CS"/>
</dbReference>
<dbReference type="Gene3D" id="2.30.110.10">
    <property type="entry name" value="Electron Transport, Fmn-binding Protein, Chain A"/>
    <property type="match status" value="1"/>
</dbReference>
<dbReference type="InterPro" id="IPR011576">
    <property type="entry name" value="Pyridox_Oxase_N"/>
</dbReference>
<accession>A0A1K1XLB0</accession>
<dbReference type="PROSITE" id="PS01064">
    <property type="entry name" value="PYRIDOX_OXIDASE"/>
    <property type="match status" value="1"/>
</dbReference>
<dbReference type="InterPro" id="IPR000659">
    <property type="entry name" value="Pyridox_Oxase"/>
</dbReference>
<feature type="binding site" evidence="9 11">
    <location>
        <position position="198"/>
    </location>
    <ligand>
        <name>FMN</name>
        <dbReference type="ChEBI" id="CHEBI:58210"/>
    </ligand>
</feature>
<dbReference type="Proteomes" id="UP000182350">
    <property type="component" value="Unassembled WGS sequence"/>
</dbReference>
<evidence type="ECO:0000256" key="1">
    <source>
        <dbReference type="ARBA" id="ARBA00004738"/>
    </source>
</evidence>
<evidence type="ECO:0000259" key="13">
    <source>
        <dbReference type="Pfam" id="PF10590"/>
    </source>
</evidence>
<dbReference type="UniPathway" id="UPA01068">
    <property type="reaction ID" value="UER00304"/>
</dbReference>
<evidence type="ECO:0000256" key="5">
    <source>
        <dbReference type="ARBA" id="ARBA00022630"/>
    </source>
</evidence>
<feature type="binding site" evidence="9 10">
    <location>
        <position position="125"/>
    </location>
    <ligand>
        <name>substrate</name>
    </ligand>
</feature>
<keyword evidence="5 9" id="KW-0285">Flavoprotein</keyword>
<dbReference type="PANTHER" id="PTHR10851:SF0">
    <property type="entry name" value="PYRIDOXINE-5'-PHOSPHATE OXIDASE"/>
    <property type="match status" value="1"/>
</dbReference>
<keyword evidence="7 9" id="KW-0560">Oxidoreductase</keyword>
<comment type="subunit">
    <text evidence="4 9">Homodimer.</text>
</comment>
<dbReference type="HAMAP" id="MF_01629">
    <property type="entry name" value="PdxH"/>
    <property type="match status" value="1"/>
</dbReference>
<protein>
    <recommendedName>
        <fullName evidence="9">Pyridoxine/pyridoxamine 5'-phosphate oxidase</fullName>
        <ecNumber evidence="9">1.4.3.5</ecNumber>
    </recommendedName>
    <alternativeName>
        <fullName evidence="9">PNP/PMP oxidase</fullName>
        <shortName evidence="9">PNPOx</shortName>
    </alternativeName>
    <alternativeName>
        <fullName evidence="9">Pyridoxal 5'-phosphate synthase</fullName>
    </alternativeName>
</protein>
<evidence type="ECO:0000259" key="12">
    <source>
        <dbReference type="Pfam" id="PF01243"/>
    </source>
</evidence>
<feature type="domain" description="Pyridoxine 5'-phosphate oxidase dimerisation C-terminal" evidence="13">
    <location>
        <begin position="175"/>
        <end position="215"/>
    </location>
</feature>
<feature type="binding site" evidence="9 11">
    <location>
        <position position="107"/>
    </location>
    <ligand>
        <name>FMN</name>
        <dbReference type="ChEBI" id="CHEBI:58210"/>
    </ligand>
</feature>
<keyword evidence="8 9" id="KW-0664">Pyridoxine biosynthesis</keyword>
<evidence type="ECO:0000256" key="3">
    <source>
        <dbReference type="ARBA" id="ARBA00007301"/>
    </source>
</evidence>
<dbReference type="InterPro" id="IPR012349">
    <property type="entry name" value="Split_barrel_FMN-bd"/>
</dbReference>
<feature type="binding site" evidence="9 11">
    <location>
        <begin position="78"/>
        <end position="79"/>
    </location>
    <ligand>
        <name>FMN</name>
        <dbReference type="ChEBI" id="CHEBI:58210"/>
    </ligand>
</feature>
<comment type="function">
    <text evidence="9">Catalyzes the oxidation of either pyridoxine 5'-phosphate (PNP) or pyridoxamine 5'-phosphate (PMP) into pyridoxal 5'-phosphate (PLP).</text>
</comment>
<dbReference type="GO" id="GO:0008615">
    <property type="term" value="P:pyridoxine biosynthetic process"/>
    <property type="evidence" value="ECO:0007669"/>
    <property type="project" value="UniProtKB-UniRule"/>
</dbReference>
<evidence type="ECO:0000256" key="10">
    <source>
        <dbReference type="PIRSR" id="PIRSR000190-1"/>
    </source>
</evidence>
<sequence>MNRDLAAMRRNYAQDGLTEDKAGSCPFALFTHWLAEAVQTENLDPNAMTLATQGKDGQPRARILLLKGFSKEKGWVFYTNYESDKGQELAENPRCSLLFWWEMLERQVRIEGRVEKLSDDESDAYYTSRPRDSQLGAWVSEQSQIISGREVLSERQAILEEQYREFDTLPRPPHWGGYRVIPTLVEFWQGQPSRLHDRIRFRLEGGEWIRERLSP</sequence>
<dbReference type="FunFam" id="2.30.110.10:FF:000005">
    <property type="entry name" value="NAD(P)H-hydrate epimerase"/>
    <property type="match status" value="1"/>
</dbReference>
<evidence type="ECO:0000256" key="11">
    <source>
        <dbReference type="PIRSR" id="PIRSR000190-2"/>
    </source>
</evidence>
<comment type="pathway">
    <text evidence="2 9">Cofactor metabolism; pyridoxal 5'-phosphate salvage; pyridoxal 5'-phosphate from pyridoxine 5'-phosphate: step 1/1.</text>
</comment>
<feature type="binding site" evidence="9 11">
    <location>
        <position position="85"/>
    </location>
    <ligand>
        <name>FMN</name>
        <dbReference type="ChEBI" id="CHEBI:58210"/>
    </ligand>
</feature>
<comment type="pathway">
    <text evidence="1 9">Cofactor metabolism; pyridoxal 5'-phosphate salvage; pyridoxal 5'-phosphate from pyridoxamine 5'-phosphate: step 1/1.</text>
</comment>
<dbReference type="GO" id="GO:0004733">
    <property type="term" value="F:pyridoxamine phosphate oxidase activity"/>
    <property type="evidence" value="ECO:0007669"/>
    <property type="project" value="UniProtKB-UniRule"/>
</dbReference>
<dbReference type="STRING" id="1122209.SAMN02745752_01903"/>
<evidence type="ECO:0000313" key="14">
    <source>
        <dbReference type="EMBL" id="SFX50391.1"/>
    </source>
</evidence>
<dbReference type="PANTHER" id="PTHR10851">
    <property type="entry name" value="PYRIDOXINE-5-PHOSPHATE OXIDASE"/>
    <property type="match status" value="1"/>
</dbReference>
<dbReference type="PIRSF" id="PIRSF000190">
    <property type="entry name" value="Pyd_amn-ph_oxd"/>
    <property type="match status" value="1"/>
</dbReference>
<keyword evidence="15" id="KW-1185">Reference proteome</keyword>
<evidence type="ECO:0000256" key="4">
    <source>
        <dbReference type="ARBA" id="ARBA00011738"/>
    </source>
</evidence>
<name>A0A1K1XLB0_9GAMM</name>
<proteinExistence type="inferred from homology"/>
<dbReference type="EC" id="1.4.3.5" evidence="9"/>
<feature type="binding site" evidence="9 11">
    <location>
        <position position="188"/>
    </location>
    <ligand>
        <name>FMN</name>
        <dbReference type="ChEBI" id="CHEBI:58210"/>
    </ligand>
</feature>
<gene>
    <name evidence="9" type="primary">pdxH</name>
    <name evidence="14" type="ORF">SAMN02745752_01903</name>
</gene>
<evidence type="ECO:0000256" key="8">
    <source>
        <dbReference type="ARBA" id="ARBA00023096"/>
    </source>
</evidence>
<dbReference type="GO" id="GO:0010181">
    <property type="term" value="F:FMN binding"/>
    <property type="evidence" value="ECO:0007669"/>
    <property type="project" value="UniProtKB-UniRule"/>
</dbReference>
<feature type="binding site" evidence="9 10">
    <location>
        <position position="129"/>
    </location>
    <ligand>
        <name>substrate</name>
    </ligand>
</feature>
<dbReference type="EMBL" id="FPJW01000006">
    <property type="protein sequence ID" value="SFX50391.1"/>
    <property type="molecule type" value="Genomic_DNA"/>
</dbReference>
<evidence type="ECO:0000256" key="6">
    <source>
        <dbReference type="ARBA" id="ARBA00022643"/>
    </source>
</evidence>
<feature type="binding site" evidence="10">
    <location>
        <begin position="9"/>
        <end position="12"/>
    </location>
    <ligand>
        <name>substrate</name>
    </ligand>
</feature>
<dbReference type="Pfam" id="PF10590">
    <property type="entry name" value="PNP_phzG_C"/>
    <property type="match status" value="1"/>
</dbReference>
<evidence type="ECO:0000313" key="15">
    <source>
        <dbReference type="Proteomes" id="UP000182350"/>
    </source>
</evidence>
<feature type="domain" description="Pyridoxamine 5'-phosphate oxidase N-terminal" evidence="12">
    <location>
        <begin position="36"/>
        <end position="152"/>
    </location>
</feature>
<comment type="cofactor">
    <cofactor evidence="9 11">
        <name>FMN</name>
        <dbReference type="ChEBI" id="CHEBI:58210"/>
    </cofactor>
    <text evidence="9 11">Binds 1 FMN per subunit.</text>
</comment>
<dbReference type="NCBIfam" id="NF004231">
    <property type="entry name" value="PRK05679.1"/>
    <property type="match status" value="1"/>
</dbReference>
<feature type="binding site" evidence="9 10">
    <location>
        <position position="133"/>
    </location>
    <ligand>
        <name>substrate</name>
    </ligand>
</feature>
<feature type="binding site" evidence="9 11">
    <location>
        <begin position="62"/>
        <end position="67"/>
    </location>
    <ligand>
        <name>FMN</name>
        <dbReference type="ChEBI" id="CHEBI:58210"/>
    </ligand>
</feature>
<keyword evidence="6 9" id="KW-0288">FMN</keyword>
<dbReference type="OrthoDB" id="9780392at2"/>
<evidence type="ECO:0000256" key="7">
    <source>
        <dbReference type="ARBA" id="ARBA00023002"/>
    </source>
</evidence>
<evidence type="ECO:0000256" key="2">
    <source>
        <dbReference type="ARBA" id="ARBA00005037"/>
    </source>
</evidence>
<reference evidence="14 15" key="1">
    <citation type="submission" date="2016-11" db="EMBL/GenBank/DDBJ databases">
        <authorList>
            <person name="Jaros S."/>
            <person name="Januszkiewicz K."/>
            <person name="Wedrychowicz H."/>
        </authorList>
    </citation>
    <scope>NUCLEOTIDE SEQUENCE [LARGE SCALE GENOMIC DNA]</scope>
    <source>
        <strain evidence="14 15">DSM 21637</strain>
    </source>
</reference>
<dbReference type="RefSeq" id="WP_072326215.1">
    <property type="nucleotide sequence ID" value="NZ_FPJW01000006.1"/>
</dbReference>
<dbReference type="InterPro" id="IPR019576">
    <property type="entry name" value="Pyridoxamine_oxidase_dimer_C"/>
</dbReference>
<evidence type="ECO:0000256" key="9">
    <source>
        <dbReference type="HAMAP-Rule" id="MF_01629"/>
    </source>
</evidence>
<dbReference type="AlphaFoldDB" id="A0A1K1XLB0"/>
<dbReference type="Pfam" id="PF01243">
    <property type="entry name" value="PNPOx_N"/>
    <property type="match status" value="1"/>
</dbReference>
<feature type="binding site" evidence="9 10">
    <location>
        <position position="67"/>
    </location>
    <ligand>
        <name>substrate</name>
    </ligand>
</feature>
<comment type="similarity">
    <text evidence="3 9">Belongs to the pyridoxamine 5'-phosphate oxidase family.</text>
</comment>
<organism evidence="14 15">
    <name type="scientific">Marinospirillum alkaliphilum DSM 21637</name>
    <dbReference type="NCBI Taxonomy" id="1122209"/>
    <lineage>
        <taxon>Bacteria</taxon>
        <taxon>Pseudomonadati</taxon>
        <taxon>Pseudomonadota</taxon>
        <taxon>Gammaproteobacteria</taxon>
        <taxon>Oceanospirillales</taxon>
        <taxon>Oceanospirillaceae</taxon>
        <taxon>Marinospirillum</taxon>
    </lineage>
</organism>
<dbReference type="SUPFAM" id="SSF50475">
    <property type="entry name" value="FMN-binding split barrel"/>
    <property type="match status" value="1"/>
</dbReference>
<comment type="catalytic activity">
    <reaction evidence="9">
        <text>pyridoxine 5'-phosphate + O2 = pyridoxal 5'-phosphate + H2O2</text>
        <dbReference type="Rhea" id="RHEA:15149"/>
        <dbReference type="ChEBI" id="CHEBI:15379"/>
        <dbReference type="ChEBI" id="CHEBI:16240"/>
        <dbReference type="ChEBI" id="CHEBI:58589"/>
        <dbReference type="ChEBI" id="CHEBI:597326"/>
        <dbReference type="EC" id="1.4.3.5"/>
    </reaction>
</comment>